<protein>
    <recommendedName>
        <fullName evidence="2">LicD/FKTN/FKRP nucleotidyltransferase domain-containing protein</fullName>
    </recommendedName>
</protein>
<keyword evidence="1" id="KW-1133">Transmembrane helix</keyword>
<gene>
    <name evidence="3" type="ORF">AM588_10009773</name>
</gene>
<dbReference type="EMBL" id="LNFP01000012">
    <property type="protein sequence ID" value="KUF99840.1"/>
    <property type="molecule type" value="Genomic_DNA"/>
</dbReference>
<organism evidence="3 4">
    <name type="scientific">Phytophthora nicotianae</name>
    <name type="common">Potato buckeye rot agent</name>
    <name type="synonym">Phytophthora parasitica</name>
    <dbReference type="NCBI Taxonomy" id="4792"/>
    <lineage>
        <taxon>Eukaryota</taxon>
        <taxon>Sar</taxon>
        <taxon>Stramenopiles</taxon>
        <taxon>Oomycota</taxon>
        <taxon>Peronosporomycetes</taxon>
        <taxon>Peronosporales</taxon>
        <taxon>Peronosporaceae</taxon>
        <taxon>Phytophthora</taxon>
    </lineage>
</organism>
<dbReference type="Pfam" id="PF04991">
    <property type="entry name" value="LicD"/>
    <property type="match status" value="1"/>
</dbReference>
<dbReference type="InterPro" id="IPR007074">
    <property type="entry name" value="LicD/FKTN/FKRP_NTP_transf"/>
</dbReference>
<reference evidence="3 4" key="1">
    <citation type="submission" date="2015-11" db="EMBL/GenBank/DDBJ databases">
        <title>Genomes and virulence difference between two physiological races of Phytophthora nicotianae.</title>
        <authorList>
            <person name="Liu H."/>
            <person name="Ma X."/>
            <person name="Yu H."/>
            <person name="Fang D."/>
            <person name="Li Y."/>
            <person name="Wang X."/>
            <person name="Wang W."/>
            <person name="Dong Y."/>
            <person name="Xiao B."/>
        </authorList>
    </citation>
    <scope>NUCLEOTIDE SEQUENCE [LARGE SCALE GENOMIC DNA]</scope>
    <source>
        <strain evidence="4">race 1</strain>
    </source>
</reference>
<comment type="caution">
    <text evidence="3">The sequence shown here is derived from an EMBL/GenBank/DDBJ whole genome shotgun (WGS) entry which is preliminary data.</text>
</comment>
<dbReference type="PANTHER" id="PTHR12680:SF6">
    <property type="entry name" value="PROTEIN PHTF"/>
    <property type="match status" value="1"/>
</dbReference>
<keyword evidence="1" id="KW-0812">Transmembrane</keyword>
<dbReference type="GO" id="GO:0005783">
    <property type="term" value="C:endoplasmic reticulum"/>
    <property type="evidence" value="ECO:0007669"/>
    <property type="project" value="InterPro"/>
</dbReference>
<dbReference type="InterPro" id="IPR039775">
    <property type="entry name" value="PHTF1/2"/>
</dbReference>
<sequence length="480" mass="54347">MSSLLTKTTRILKRNNVEYWLDKGTLLGVHRDDGLIPWEYDVDLGVMNTTCAEISALKSEFETVGLTAYDREDDIPHKVKLTYDTENHEFYWSDPRLHDPCIRVYDTADIGTWVDIYWYVELTHEEVAADRENILVPPGYDEEDSLVCCSEGLQAHTEHMCCGGCVPRNSLFPLQRKNVNVHDGVDPVQEQPVPAKVAQFLSIQYGESALTSPEIKVKATPTRMFYRKVAEVSAVILALVPIALRCALKCQEFDCVAVTQDPLEVLSWISHLSKELSAYRMYTHAQELASGASLISISCMLSTYYLASIIFAALADAEVTYHRRFLRNRVYVVPYHPRAARRHGHASRLGRSGSLSPESIVHIEVAIWCMLSSVFMLRFMMLGSNINKKYQNTSLLLTEQMNVYLRLLAKPHKKEKLLVSNNVLKLACKLLKELNSPNKVSGLTMNPLLYNITRVVVLSAFSSTASDFFGFKLKLWKLKA</sequence>
<feature type="transmembrane region" description="Helical" evidence="1">
    <location>
        <begin position="360"/>
        <end position="381"/>
    </location>
</feature>
<dbReference type="PANTHER" id="PTHR12680">
    <property type="entry name" value="PUTATIVE HOMEODOMAIN TRANSCRIPTION FACTOR PHTF"/>
    <property type="match status" value="1"/>
</dbReference>
<dbReference type="AlphaFoldDB" id="A0A0W8DUB2"/>
<dbReference type="GO" id="GO:0009100">
    <property type="term" value="P:glycoprotein metabolic process"/>
    <property type="evidence" value="ECO:0007669"/>
    <property type="project" value="UniProtKB-ARBA"/>
</dbReference>
<evidence type="ECO:0000256" key="1">
    <source>
        <dbReference type="SAM" id="Phobius"/>
    </source>
</evidence>
<accession>A0A0W8DUB2</accession>
<keyword evidence="1" id="KW-0472">Membrane</keyword>
<dbReference type="Proteomes" id="UP000054636">
    <property type="component" value="Unassembled WGS sequence"/>
</dbReference>
<evidence type="ECO:0000259" key="2">
    <source>
        <dbReference type="Pfam" id="PF04991"/>
    </source>
</evidence>
<evidence type="ECO:0000313" key="4">
    <source>
        <dbReference type="Proteomes" id="UP000054636"/>
    </source>
</evidence>
<feature type="domain" description="LicD/FKTN/FKRP nucleotidyltransferase" evidence="2">
    <location>
        <begin position="13"/>
        <end position="47"/>
    </location>
</feature>
<evidence type="ECO:0000313" key="3">
    <source>
        <dbReference type="EMBL" id="KUF99840.1"/>
    </source>
</evidence>
<proteinExistence type="predicted"/>
<name>A0A0W8DUB2_PHYNI</name>
<feature type="transmembrane region" description="Helical" evidence="1">
    <location>
        <begin position="288"/>
        <end position="315"/>
    </location>
</feature>